<evidence type="ECO:0000313" key="2">
    <source>
        <dbReference type="EMBL" id="KAH7434102.1"/>
    </source>
</evidence>
<feature type="region of interest" description="Disordered" evidence="1">
    <location>
        <begin position="192"/>
        <end position="213"/>
    </location>
</feature>
<protein>
    <submittedName>
        <fullName evidence="2">Uncharacterized protein</fullName>
    </submittedName>
</protein>
<feature type="compositionally biased region" description="Polar residues" evidence="1">
    <location>
        <begin position="102"/>
        <end position="111"/>
    </location>
</feature>
<dbReference type="EMBL" id="CM035411">
    <property type="protein sequence ID" value="KAH7434102.1"/>
    <property type="molecule type" value="Genomic_DNA"/>
</dbReference>
<accession>A0A8T2UF60</accession>
<proteinExistence type="predicted"/>
<gene>
    <name evidence="2" type="ORF">KP509_06G000100</name>
</gene>
<sequence>MDSYTLQGQMNSLLSMWPQHSLTHKSCGPFLSCRPYIYDGSFTKATKSSSLRACGNSSNGSAFAPLPNSDSDSNKNHNKGTFNRQARPGQNVQKTPDEATQKGKTSPVSKQIIESNIEKSRGSLEGIQQQQQDHIEQGQDGSLISYEGTTHKDSGVAKSSKNAGDQKEVSTSVSESDSFWRSVFPAYMRSKEEEEHLSVPGDESSHENAKGLGVRGAAAARAAAAAAASAKELESHVNLQTASTLSSSSLSSSTYDRPIKGKKLEELMSDDPIWAAIRAEARLEPSNMHRMCYGVYFSKKSPSLKPPGWGSILAHPCFERSLGFVLANRLKDTTC</sequence>
<feature type="compositionally biased region" description="Polar residues" evidence="1">
    <location>
        <begin position="157"/>
        <end position="174"/>
    </location>
</feature>
<evidence type="ECO:0000313" key="3">
    <source>
        <dbReference type="Proteomes" id="UP000825935"/>
    </source>
</evidence>
<dbReference type="AlphaFoldDB" id="A0A8T2UF60"/>
<keyword evidence="3" id="KW-1185">Reference proteome</keyword>
<feature type="region of interest" description="Disordered" evidence="1">
    <location>
        <begin position="62"/>
        <end position="111"/>
    </location>
</feature>
<evidence type="ECO:0000256" key="1">
    <source>
        <dbReference type="SAM" id="MobiDB-lite"/>
    </source>
</evidence>
<comment type="caution">
    <text evidence="2">The sequence shown here is derived from an EMBL/GenBank/DDBJ whole genome shotgun (WGS) entry which is preliminary data.</text>
</comment>
<reference evidence="2" key="1">
    <citation type="submission" date="2021-08" db="EMBL/GenBank/DDBJ databases">
        <title>WGS assembly of Ceratopteris richardii.</title>
        <authorList>
            <person name="Marchant D.B."/>
            <person name="Chen G."/>
            <person name="Jenkins J."/>
            <person name="Shu S."/>
            <person name="Leebens-Mack J."/>
            <person name="Grimwood J."/>
            <person name="Schmutz J."/>
            <person name="Soltis P."/>
            <person name="Soltis D."/>
            <person name="Chen Z.-H."/>
        </authorList>
    </citation>
    <scope>NUCLEOTIDE SEQUENCE</scope>
    <source>
        <strain evidence="2">Whitten #5841</strain>
        <tissue evidence="2">Leaf</tissue>
    </source>
</reference>
<feature type="compositionally biased region" description="Basic and acidic residues" evidence="1">
    <location>
        <begin position="192"/>
        <end position="209"/>
    </location>
</feature>
<organism evidence="2 3">
    <name type="scientific">Ceratopteris richardii</name>
    <name type="common">Triangle waterfern</name>
    <dbReference type="NCBI Taxonomy" id="49495"/>
    <lineage>
        <taxon>Eukaryota</taxon>
        <taxon>Viridiplantae</taxon>
        <taxon>Streptophyta</taxon>
        <taxon>Embryophyta</taxon>
        <taxon>Tracheophyta</taxon>
        <taxon>Polypodiopsida</taxon>
        <taxon>Polypodiidae</taxon>
        <taxon>Polypodiales</taxon>
        <taxon>Pteridineae</taxon>
        <taxon>Pteridaceae</taxon>
        <taxon>Parkerioideae</taxon>
        <taxon>Ceratopteris</taxon>
    </lineage>
</organism>
<dbReference type="OrthoDB" id="25818at2759"/>
<name>A0A8T2UF60_CERRI</name>
<dbReference type="Proteomes" id="UP000825935">
    <property type="component" value="Chromosome 6"/>
</dbReference>
<feature type="compositionally biased region" description="Polar residues" evidence="1">
    <location>
        <begin position="80"/>
        <end position="94"/>
    </location>
</feature>
<feature type="region of interest" description="Disordered" evidence="1">
    <location>
        <begin position="144"/>
        <end position="174"/>
    </location>
</feature>